<accession>A0A6J5RZQ4</accession>
<evidence type="ECO:0000313" key="1">
    <source>
        <dbReference type="EMBL" id="CAB4202804.1"/>
    </source>
</evidence>
<gene>
    <name evidence="1" type="ORF">UFOVP1370_38</name>
</gene>
<organism evidence="1">
    <name type="scientific">uncultured Caudovirales phage</name>
    <dbReference type="NCBI Taxonomy" id="2100421"/>
    <lineage>
        <taxon>Viruses</taxon>
        <taxon>Duplodnaviria</taxon>
        <taxon>Heunggongvirae</taxon>
        <taxon>Uroviricota</taxon>
        <taxon>Caudoviricetes</taxon>
        <taxon>Peduoviridae</taxon>
        <taxon>Maltschvirus</taxon>
        <taxon>Maltschvirus maltsch</taxon>
    </lineage>
</organism>
<sequence>MIDSGSFPAALRRGYHYWFRPSGYSSTYQSSQGVVTFGDISPLTSYNGSLTVSSSLVATINLGSVGNDFKVGWIVYLWAGLQNSPNYMLARITAYDATDPYNVSMTFEAYQSVGSGTFDYWTIIVQWESAVNYIQNPEYSAKELSARYYQYHTAEFNWPYDTTYESFITSDTDTLKAGYTEATYDGQTIVQEDEYDINRPYIGVTSSSSKVLTSTTETSTYDYSVDPPIVNTVTTSTDETKTQSHTYNSDDFNTTGAGYAPGSAAVYVDGSLVTFPTPSQYTKTVSIGETYVFSFYENHFEECPSGSGVYRPTLLITMTTSWGTVIPNPISPADFFYPG</sequence>
<reference evidence="1" key="1">
    <citation type="submission" date="2020-05" db="EMBL/GenBank/DDBJ databases">
        <authorList>
            <person name="Chiriac C."/>
            <person name="Salcher M."/>
            <person name="Ghai R."/>
            <person name="Kavagutti S V."/>
        </authorList>
    </citation>
    <scope>NUCLEOTIDE SEQUENCE</scope>
</reference>
<dbReference type="EMBL" id="LR797325">
    <property type="protein sequence ID" value="CAB4202804.1"/>
    <property type="molecule type" value="Genomic_DNA"/>
</dbReference>
<name>A0A6J5RZQ4_9CAUD</name>
<protein>
    <submittedName>
        <fullName evidence="1">Uncharacterized protein</fullName>
    </submittedName>
</protein>
<proteinExistence type="predicted"/>